<protein>
    <submittedName>
        <fullName evidence="5">Exodeoxyribonuclease V alpha chain</fullName>
        <ecNumber evidence="5">3.1.11.5</ecNumber>
    </submittedName>
</protein>
<dbReference type="InterPro" id="IPR006344">
    <property type="entry name" value="RecD"/>
</dbReference>
<accession>I0ICH2</accession>
<dbReference type="Gene3D" id="3.40.50.300">
    <property type="entry name" value="P-loop containing nucleotide triphosphate hydrolases"/>
    <property type="match status" value="2"/>
</dbReference>
<keyword evidence="5" id="KW-0378">Hydrolase</keyword>
<keyword evidence="1" id="KW-0547">Nucleotide-binding</keyword>
<proteinExistence type="inferred from homology"/>
<evidence type="ECO:0000259" key="4">
    <source>
        <dbReference type="Pfam" id="PF13538"/>
    </source>
</evidence>
<feature type="region of interest" description="Disordered" evidence="3">
    <location>
        <begin position="1"/>
        <end position="30"/>
    </location>
</feature>
<dbReference type="RefSeq" id="WP_014436180.1">
    <property type="nucleotide sequence ID" value="NC_017080.1"/>
</dbReference>
<dbReference type="CDD" id="cd17933">
    <property type="entry name" value="DEXSc_RecD-like"/>
    <property type="match status" value="1"/>
</dbReference>
<dbReference type="AlphaFoldDB" id="I0ICH2"/>
<dbReference type="SUPFAM" id="SSF52540">
    <property type="entry name" value="P-loop containing nucleoside triphosphate hydrolases"/>
    <property type="match status" value="2"/>
</dbReference>
<evidence type="ECO:0000313" key="5">
    <source>
        <dbReference type="EMBL" id="BAM02960.1"/>
    </source>
</evidence>
<dbReference type="GO" id="GO:0005524">
    <property type="term" value="F:ATP binding"/>
    <property type="evidence" value="ECO:0007669"/>
    <property type="project" value="UniProtKB-KW"/>
</dbReference>
<keyword evidence="2" id="KW-0067">ATP-binding</keyword>
<dbReference type="CDD" id="cd18809">
    <property type="entry name" value="SF1_C_RecD"/>
    <property type="match status" value="1"/>
</dbReference>
<dbReference type="GO" id="GO:0017116">
    <property type="term" value="F:single-stranded DNA helicase activity"/>
    <property type="evidence" value="ECO:0007669"/>
    <property type="project" value="TreeGrafter"/>
</dbReference>
<dbReference type="Pfam" id="PF13538">
    <property type="entry name" value="UvrD_C_2"/>
    <property type="match status" value="1"/>
</dbReference>
<dbReference type="EMBL" id="AP012338">
    <property type="protein sequence ID" value="BAM02960.1"/>
    <property type="molecule type" value="Genomic_DNA"/>
</dbReference>
<name>I0ICH2_PHYMF</name>
<keyword evidence="6" id="KW-1185">Reference proteome</keyword>
<dbReference type="InterPro" id="IPR050534">
    <property type="entry name" value="Coronavir_polyprotein_1ab"/>
</dbReference>
<evidence type="ECO:0000313" key="6">
    <source>
        <dbReference type="Proteomes" id="UP000007881"/>
    </source>
</evidence>
<dbReference type="eggNOG" id="COG0507">
    <property type="taxonomic scope" value="Bacteria"/>
</dbReference>
<dbReference type="NCBIfam" id="TIGR01447">
    <property type="entry name" value="recD"/>
    <property type="match status" value="1"/>
</dbReference>
<dbReference type="GO" id="GO:0006302">
    <property type="term" value="P:double-strand break repair"/>
    <property type="evidence" value="ECO:0007669"/>
    <property type="project" value="InterPro"/>
</dbReference>
<sequence length="600" mass="61889">MSPFSAPSPTPQGAWHPDAGEASPRERAVAASVERAAVDAGDAPEIAAAAGRLAAAVVAAEARGSTCVSLADLPPGAVSTAPDASRMIAHRNDQDRSPVRDRPLVLDADAGLLFTARSWFFQERLAANLAARLGEAEAPPGDTLARLFPDAGTPEGADAAAAAAGLAASRFGVLTGGPGTGKTTAAARLLAAFLLAEEAAGRDLAGLRIVLATPTGKAAERLTASIRGSAPKLDAPEAVRGRLASLEASTVHRLLGWTPLPPERGGPFRRTAENPLAADVVLVDEASMIGLELMSRLCDAVRPDARLILMGDANQLASVEAGGVLAELVTAGEAAGPLAGRVFHLRHSRRFAPGGAIDRLARAVLAGDDDAALAQLRSADRDALATFTPAVRGLDSEAIDLLQQDDREAASLGEAEAFRLRIAGVRVLTALRDGPSGEAGLNQRLLGATAPGARTEQPSTWPAGCPVLVTRNDPETGLSNGDLGLLERPDGRPPEVAFEAAEGLRRVALALIPGARPGHAMTVHKAQGSEAHRVFVVLPDRDTEVLSRELLYTALTRVADRGGERGRLSILGPEAVLRAAIRRKGLRRGGLVAALSAAPP</sequence>
<feature type="compositionally biased region" description="Pro residues" evidence="3">
    <location>
        <begin position="1"/>
        <end position="10"/>
    </location>
</feature>
<evidence type="ECO:0000256" key="2">
    <source>
        <dbReference type="ARBA" id="ARBA00022840"/>
    </source>
</evidence>
<organism evidence="5 6">
    <name type="scientific">Phycisphaera mikurensis (strain NBRC 102666 / KCTC 22515 / FYK2301M01)</name>
    <dbReference type="NCBI Taxonomy" id="1142394"/>
    <lineage>
        <taxon>Bacteria</taxon>
        <taxon>Pseudomonadati</taxon>
        <taxon>Planctomycetota</taxon>
        <taxon>Phycisphaerae</taxon>
        <taxon>Phycisphaerales</taxon>
        <taxon>Phycisphaeraceae</taxon>
        <taxon>Phycisphaera</taxon>
    </lineage>
</organism>
<evidence type="ECO:0000256" key="3">
    <source>
        <dbReference type="SAM" id="MobiDB-lite"/>
    </source>
</evidence>
<dbReference type="Pfam" id="PF13245">
    <property type="entry name" value="AAA_19"/>
    <property type="match status" value="1"/>
</dbReference>
<dbReference type="PANTHER" id="PTHR43788:SF6">
    <property type="entry name" value="DNA HELICASE B"/>
    <property type="match status" value="1"/>
</dbReference>
<dbReference type="HAMAP" id="MF_01487">
    <property type="entry name" value="RecD"/>
    <property type="match status" value="1"/>
</dbReference>
<dbReference type="KEGG" id="phm:PSMK_08010"/>
<reference evidence="5 6" key="1">
    <citation type="submission" date="2012-02" db="EMBL/GenBank/DDBJ databases">
        <title>Complete genome sequence of Phycisphaera mikurensis NBRC 102666.</title>
        <authorList>
            <person name="Ankai A."/>
            <person name="Hosoyama A."/>
            <person name="Terui Y."/>
            <person name="Sekine M."/>
            <person name="Fukai R."/>
            <person name="Kato Y."/>
            <person name="Nakamura S."/>
            <person name="Yamada-Narita S."/>
            <person name="Kawakoshi A."/>
            <person name="Fukunaga Y."/>
            <person name="Yamazaki S."/>
            <person name="Fujita N."/>
        </authorList>
    </citation>
    <scope>NUCLEOTIDE SEQUENCE [LARGE SCALE GENOMIC DNA]</scope>
    <source>
        <strain evidence="6">NBRC 102666 / KCTC 22515 / FYK2301M01</strain>
    </source>
</reference>
<dbReference type="Proteomes" id="UP000007881">
    <property type="component" value="Chromosome"/>
</dbReference>
<dbReference type="GO" id="GO:0008854">
    <property type="term" value="F:exodeoxyribonuclease V activity"/>
    <property type="evidence" value="ECO:0007669"/>
    <property type="project" value="UniProtKB-EC"/>
</dbReference>
<evidence type="ECO:0000256" key="1">
    <source>
        <dbReference type="ARBA" id="ARBA00022741"/>
    </source>
</evidence>
<dbReference type="STRING" id="1142394.PSMK_08010"/>
<dbReference type="EC" id="3.1.11.5" evidence="5"/>
<gene>
    <name evidence="5" type="primary">recD</name>
    <name evidence="5" type="ordered locus">PSMK_08010</name>
</gene>
<dbReference type="InterPro" id="IPR027785">
    <property type="entry name" value="UvrD-like_helicase_C"/>
</dbReference>
<dbReference type="HOGENOM" id="CLU_007524_1_3_0"/>
<dbReference type="GO" id="GO:0009338">
    <property type="term" value="C:exodeoxyribonuclease V complex"/>
    <property type="evidence" value="ECO:0007669"/>
    <property type="project" value="InterPro"/>
</dbReference>
<dbReference type="InterPro" id="IPR027417">
    <property type="entry name" value="P-loop_NTPase"/>
</dbReference>
<dbReference type="PANTHER" id="PTHR43788">
    <property type="entry name" value="DNA2/NAM7 HELICASE FAMILY MEMBER"/>
    <property type="match status" value="1"/>
</dbReference>
<feature type="domain" description="UvrD-like helicase C-terminal" evidence="4">
    <location>
        <begin position="518"/>
        <end position="557"/>
    </location>
</feature>
<dbReference type="GO" id="GO:0006310">
    <property type="term" value="P:DNA recombination"/>
    <property type="evidence" value="ECO:0007669"/>
    <property type="project" value="InterPro"/>
</dbReference>